<dbReference type="InterPro" id="IPR001763">
    <property type="entry name" value="Rhodanese-like_dom"/>
</dbReference>
<gene>
    <name evidence="4" type="ORF">EDB92DRAFT_1859388</name>
</gene>
<evidence type="ECO:0000256" key="2">
    <source>
        <dbReference type="ARBA" id="ARBA00022737"/>
    </source>
</evidence>
<dbReference type="PROSITE" id="PS50206">
    <property type="entry name" value="RHODANESE_3"/>
    <property type="match status" value="2"/>
</dbReference>
<dbReference type="Proteomes" id="UP001201163">
    <property type="component" value="Unassembled WGS sequence"/>
</dbReference>
<proteinExistence type="predicted"/>
<dbReference type="InterPro" id="IPR045078">
    <property type="entry name" value="TST/MPST-like"/>
</dbReference>
<dbReference type="EMBL" id="JAKELL010000024">
    <property type="protein sequence ID" value="KAH8992011.1"/>
    <property type="molecule type" value="Genomic_DNA"/>
</dbReference>
<dbReference type="AlphaFoldDB" id="A0AAD4LHE8"/>
<evidence type="ECO:0000256" key="1">
    <source>
        <dbReference type="ARBA" id="ARBA00022679"/>
    </source>
</evidence>
<dbReference type="SMART" id="SM00450">
    <property type="entry name" value="RHOD"/>
    <property type="match status" value="2"/>
</dbReference>
<sequence length="335" mass="36702">MIGSISIRTPLLTTFTTRTMTRSISIKAPLLVSPRTLQELRSSPNADVKILDASWTMPNVPRNPSKEFVEKHVPGARYLDLDEVASPSELGLKHMMPSAQVFSEALENFGITPTSHVVLYDSQGIFSAPRALFMFRAFGHNNSSVLDGGLPGWEIEGLPTEMGHAEKTLKSAYPVPAFVSETVRSYEEMVSNAAKPLSDPLAEIVLDARSLERYTGLEPEPRPGLSSGHIPNSFSLPFRAFLQTNAIPGSDKTFTTFLSANDLRRKLVEAVGTEHAQLILQGKRGVRTTCGSGMTAGILWLGLKLIEESTLVSLYDESWTGYALRPESRIDRGVL</sequence>
<dbReference type="GO" id="GO:0004792">
    <property type="term" value="F:thiosulfate-cyanide sulfurtransferase activity"/>
    <property type="evidence" value="ECO:0007669"/>
    <property type="project" value="InterPro"/>
</dbReference>
<feature type="domain" description="Rhodanese" evidence="3">
    <location>
        <begin position="204"/>
        <end position="331"/>
    </location>
</feature>
<name>A0AAD4LHE8_9AGAM</name>
<dbReference type="InterPro" id="IPR001307">
    <property type="entry name" value="Thiosulphate_STrfase_CS"/>
</dbReference>
<dbReference type="Gene3D" id="3.40.250.10">
    <property type="entry name" value="Rhodanese-like domain"/>
    <property type="match status" value="2"/>
</dbReference>
<protein>
    <submittedName>
        <fullName evidence="4">Rhodanese-like domain-containing protein</fullName>
    </submittedName>
</protein>
<evidence type="ECO:0000259" key="3">
    <source>
        <dbReference type="PROSITE" id="PS50206"/>
    </source>
</evidence>
<dbReference type="InterPro" id="IPR036873">
    <property type="entry name" value="Rhodanese-like_dom_sf"/>
</dbReference>
<keyword evidence="5" id="KW-1185">Reference proteome</keyword>
<dbReference type="PANTHER" id="PTHR11364:SF27">
    <property type="entry name" value="SULFURTRANSFERASE"/>
    <property type="match status" value="1"/>
</dbReference>
<organism evidence="4 5">
    <name type="scientific">Lactarius akahatsu</name>
    <dbReference type="NCBI Taxonomy" id="416441"/>
    <lineage>
        <taxon>Eukaryota</taxon>
        <taxon>Fungi</taxon>
        <taxon>Dikarya</taxon>
        <taxon>Basidiomycota</taxon>
        <taxon>Agaricomycotina</taxon>
        <taxon>Agaricomycetes</taxon>
        <taxon>Russulales</taxon>
        <taxon>Russulaceae</taxon>
        <taxon>Lactarius</taxon>
    </lineage>
</organism>
<dbReference type="GO" id="GO:0005739">
    <property type="term" value="C:mitochondrion"/>
    <property type="evidence" value="ECO:0007669"/>
    <property type="project" value="TreeGrafter"/>
</dbReference>
<feature type="domain" description="Rhodanese" evidence="3">
    <location>
        <begin position="44"/>
        <end position="162"/>
    </location>
</feature>
<keyword evidence="2" id="KW-0677">Repeat</keyword>
<evidence type="ECO:0000313" key="5">
    <source>
        <dbReference type="Proteomes" id="UP001201163"/>
    </source>
</evidence>
<dbReference type="SUPFAM" id="SSF52821">
    <property type="entry name" value="Rhodanese/Cell cycle control phosphatase"/>
    <property type="match status" value="2"/>
</dbReference>
<dbReference type="Pfam" id="PF00581">
    <property type="entry name" value="Rhodanese"/>
    <property type="match status" value="1"/>
</dbReference>
<dbReference type="CDD" id="cd01448">
    <property type="entry name" value="TST_Repeat_1"/>
    <property type="match status" value="1"/>
</dbReference>
<evidence type="ECO:0000313" key="4">
    <source>
        <dbReference type="EMBL" id="KAH8992011.1"/>
    </source>
</evidence>
<accession>A0AAD4LHE8</accession>
<reference evidence="4" key="1">
    <citation type="submission" date="2022-01" db="EMBL/GenBank/DDBJ databases">
        <title>Comparative genomics reveals a dynamic genome evolution in the ectomycorrhizal milk-cap (Lactarius) mushrooms.</title>
        <authorList>
            <consortium name="DOE Joint Genome Institute"/>
            <person name="Lebreton A."/>
            <person name="Tang N."/>
            <person name="Kuo A."/>
            <person name="LaButti K."/>
            <person name="Drula E."/>
            <person name="Barry K."/>
            <person name="Clum A."/>
            <person name="Lipzen A."/>
            <person name="Mousain D."/>
            <person name="Ng V."/>
            <person name="Wang R."/>
            <person name="Wang X."/>
            <person name="Dai Y."/>
            <person name="Henrissat B."/>
            <person name="Grigoriev I.V."/>
            <person name="Guerin-Laguette A."/>
            <person name="Yu F."/>
            <person name="Martin F.M."/>
        </authorList>
    </citation>
    <scope>NUCLEOTIDE SEQUENCE</scope>
    <source>
        <strain evidence="4">QP</strain>
    </source>
</reference>
<dbReference type="PANTHER" id="PTHR11364">
    <property type="entry name" value="THIOSULFATE SULFERTANSFERASE"/>
    <property type="match status" value="1"/>
</dbReference>
<comment type="caution">
    <text evidence="4">The sequence shown here is derived from an EMBL/GenBank/DDBJ whole genome shotgun (WGS) entry which is preliminary data.</text>
</comment>
<dbReference type="PROSITE" id="PS00380">
    <property type="entry name" value="RHODANESE_1"/>
    <property type="match status" value="1"/>
</dbReference>
<keyword evidence="1" id="KW-0808">Transferase</keyword>